<dbReference type="InterPro" id="IPR001012">
    <property type="entry name" value="UBX_dom"/>
</dbReference>
<dbReference type="Proteomes" id="UP000187209">
    <property type="component" value="Unassembled WGS sequence"/>
</dbReference>
<dbReference type="InterPro" id="IPR029071">
    <property type="entry name" value="Ubiquitin-like_domsf"/>
</dbReference>
<sequence length="380" mass="43761">MDQRNEAVQNFCAFTGNWDVDVALAFLSKNNWDVSEAYNDFMGYAQQRSPIIENSPQVIERPQRIERPQVVPVVQENKGFLSWIGGSISNMFSGIFATTPNSPFISHLDNLQVQNRPIIALTSFEETCSFALGQNKLLLIYVHHTHTGDRFLRNVLCSQEIITLINQAYAFLAYLATSEEGSLTIARYSDDEAVIFIMIDPFTSEVIEKLTFAPNKVQLRNFLINRMGNESINNDVQKIQDRMIREQQERELKEAEEIEIKKAEEESKKLQLIYEKKQDEERKIREEEEKKYKKERMIGEEPDAGVDVTQITFRLPSGEKLERRFLQNTKIEVLYLFLETKGFGNIEIVSGFPPKVIKDGSLQSEGLVPRALMHVRLIQS</sequence>
<dbReference type="EMBL" id="MPUH01000656">
    <property type="protein sequence ID" value="OMJ76032.1"/>
    <property type="molecule type" value="Genomic_DNA"/>
</dbReference>
<evidence type="ECO:0000256" key="1">
    <source>
        <dbReference type="SAM" id="Coils"/>
    </source>
</evidence>
<dbReference type="InterPro" id="IPR036249">
    <property type="entry name" value="Thioredoxin-like_sf"/>
</dbReference>
<feature type="coiled-coil region" evidence="1">
    <location>
        <begin position="229"/>
        <end position="297"/>
    </location>
</feature>
<protein>
    <recommendedName>
        <fullName evidence="2">UBX domain-containing protein</fullName>
    </recommendedName>
</protein>
<dbReference type="Gene3D" id="3.40.30.10">
    <property type="entry name" value="Glutaredoxin"/>
    <property type="match status" value="1"/>
</dbReference>
<dbReference type="PANTHER" id="PTHR23322">
    <property type="entry name" value="FAS-ASSOCIATED PROTEIN"/>
    <property type="match status" value="1"/>
</dbReference>
<reference evidence="3 5" key="1">
    <citation type="submission" date="2016-11" db="EMBL/GenBank/DDBJ databases">
        <title>The macronuclear genome of Stentor coeruleus: a giant cell with tiny introns.</title>
        <authorList>
            <person name="Slabodnick M."/>
            <person name="Ruby J.G."/>
            <person name="Reiff S.B."/>
            <person name="Swart E.C."/>
            <person name="Gosai S."/>
            <person name="Prabakaran S."/>
            <person name="Witkowska E."/>
            <person name="Larue G.E."/>
            <person name="Fisher S."/>
            <person name="Freeman R.M."/>
            <person name="Gunawardena J."/>
            <person name="Chu W."/>
            <person name="Stover N.A."/>
            <person name="Gregory B.D."/>
            <person name="Nowacki M."/>
            <person name="Derisi J."/>
            <person name="Roy S.W."/>
            <person name="Marshall W.F."/>
            <person name="Sood P."/>
        </authorList>
    </citation>
    <scope>NUCLEOTIDE SEQUENCE [LARGE SCALE GENOMIC DNA]</scope>
    <source>
        <strain evidence="3">WM001</strain>
    </source>
</reference>
<dbReference type="EMBL" id="MPUH01000584">
    <property type="protein sequence ID" value="OMJ77273.1"/>
    <property type="molecule type" value="Genomic_DNA"/>
</dbReference>
<dbReference type="PROSITE" id="PS50033">
    <property type="entry name" value="UBX"/>
    <property type="match status" value="1"/>
</dbReference>
<dbReference type="Gene3D" id="1.10.8.10">
    <property type="entry name" value="DNA helicase RuvA subunit, C-terminal domain"/>
    <property type="match status" value="1"/>
</dbReference>
<keyword evidence="5" id="KW-1185">Reference proteome</keyword>
<evidence type="ECO:0000313" key="4">
    <source>
        <dbReference type="EMBL" id="OMJ77273.1"/>
    </source>
</evidence>
<organism evidence="3 5">
    <name type="scientific">Stentor coeruleus</name>
    <dbReference type="NCBI Taxonomy" id="5963"/>
    <lineage>
        <taxon>Eukaryota</taxon>
        <taxon>Sar</taxon>
        <taxon>Alveolata</taxon>
        <taxon>Ciliophora</taxon>
        <taxon>Postciliodesmatophora</taxon>
        <taxon>Heterotrichea</taxon>
        <taxon>Heterotrichida</taxon>
        <taxon>Stentoridae</taxon>
        <taxon>Stentor</taxon>
    </lineage>
</organism>
<keyword evidence="1" id="KW-0175">Coiled coil</keyword>
<name>A0A1R2BGZ0_9CILI</name>
<dbReference type="AlphaFoldDB" id="A0A1R2BGZ0"/>
<accession>A0A1R2BGZ0</accession>
<dbReference type="SUPFAM" id="SSF52833">
    <property type="entry name" value="Thioredoxin-like"/>
    <property type="match status" value="1"/>
</dbReference>
<dbReference type="GO" id="GO:0043130">
    <property type="term" value="F:ubiquitin binding"/>
    <property type="evidence" value="ECO:0007669"/>
    <property type="project" value="TreeGrafter"/>
</dbReference>
<dbReference type="SMART" id="SM00166">
    <property type="entry name" value="UBX"/>
    <property type="match status" value="1"/>
</dbReference>
<dbReference type="Pfam" id="PF14555">
    <property type="entry name" value="UBA_4"/>
    <property type="match status" value="1"/>
</dbReference>
<dbReference type="Pfam" id="PF00789">
    <property type="entry name" value="UBX"/>
    <property type="match status" value="1"/>
</dbReference>
<dbReference type="InterPro" id="IPR050730">
    <property type="entry name" value="UBX_domain-protein"/>
</dbReference>
<feature type="domain" description="UBX" evidence="2">
    <location>
        <begin position="304"/>
        <end position="340"/>
    </location>
</feature>
<evidence type="ECO:0000313" key="5">
    <source>
        <dbReference type="Proteomes" id="UP000187209"/>
    </source>
</evidence>
<dbReference type="Gene3D" id="3.10.20.90">
    <property type="entry name" value="Phosphatidylinositol 3-kinase Catalytic Subunit, Chain A, domain 1"/>
    <property type="match status" value="1"/>
</dbReference>
<comment type="caution">
    <text evidence="3">The sequence shown here is derived from an EMBL/GenBank/DDBJ whole genome shotgun (WGS) entry which is preliminary data.</text>
</comment>
<proteinExistence type="predicted"/>
<dbReference type="SUPFAM" id="SSF54236">
    <property type="entry name" value="Ubiquitin-like"/>
    <property type="match status" value="1"/>
</dbReference>
<dbReference type="OrthoDB" id="306351at2759"/>
<gene>
    <name evidence="4" type="ORF">SteCoe_23182</name>
    <name evidence="3" type="ORF">SteCoe_24705</name>
</gene>
<evidence type="ECO:0000259" key="2">
    <source>
        <dbReference type="PROSITE" id="PS50033"/>
    </source>
</evidence>
<evidence type="ECO:0000313" key="3">
    <source>
        <dbReference type="EMBL" id="OMJ76032.1"/>
    </source>
</evidence>